<evidence type="ECO:0000313" key="2">
    <source>
        <dbReference type="Proteomes" id="UP000218965"/>
    </source>
</evidence>
<organism evidence="1 2">
    <name type="scientific">Microcella alkaliphila</name>
    <dbReference type="NCBI Taxonomy" id="279828"/>
    <lineage>
        <taxon>Bacteria</taxon>
        <taxon>Bacillati</taxon>
        <taxon>Actinomycetota</taxon>
        <taxon>Actinomycetes</taxon>
        <taxon>Micrococcales</taxon>
        <taxon>Microbacteriaceae</taxon>
        <taxon>Microcella</taxon>
    </lineage>
</organism>
<name>A0A0U5BB16_9MICO</name>
<proteinExistence type="predicted"/>
<protein>
    <submittedName>
        <fullName evidence="1">Sigma-70 family RNA polymerase sigma factor</fullName>
    </submittedName>
</protein>
<dbReference type="RefSeq" id="WP_096421027.1">
    <property type="nucleotide sequence ID" value="NZ_AP017315.1"/>
</dbReference>
<dbReference type="EMBL" id="AP017315">
    <property type="protein sequence ID" value="BAU31857.1"/>
    <property type="molecule type" value="Genomic_DNA"/>
</dbReference>
<dbReference type="InterPro" id="IPR013324">
    <property type="entry name" value="RNA_pol_sigma_r3/r4-like"/>
</dbReference>
<accession>A0A0U5BB16</accession>
<dbReference type="Proteomes" id="UP000218965">
    <property type="component" value="Chromosome"/>
</dbReference>
<gene>
    <name evidence="1" type="ORF">MalAC0309_0994</name>
</gene>
<evidence type="ECO:0000313" key="1">
    <source>
        <dbReference type="EMBL" id="BAU31857.1"/>
    </source>
</evidence>
<reference evidence="1 2" key="2">
    <citation type="submission" date="2016-01" db="EMBL/GenBank/DDBJ databases">
        <title>Microcella alkaliphila JAM AC0309 whole genome shotgun sequence.</title>
        <authorList>
            <person name="Kurata A."/>
            <person name="Hirose Y."/>
            <person name="Kishimoto N."/>
            <person name="Kobayashi T."/>
        </authorList>
    </citation>
    <scope>NUCLEOTIDE SEQUENCE [LARGE SCALE GENOMIC DNA]</scope>
    <source>
        <strain evidence="1 2">JAM AC0309</strain>
    </source>
</reference>
<sequence length="87" mass="9535">MANDTFDLDVTAEHPIDDEAFAAIDRDRLVTEIAALPSDLRAGMTGILVDGRTYSDVSQELGIRQPELVRIIQRGKAIILRRTAQAG</sequence>
<dbReference type="AlphaFoldDB" id="A0A0U5BB16"/>
<reference evidence="2" key="1">
    <citation type="submission" date="2015-12" db="EMBL/GenBank/DDBJ databases">
        <authorList>
            <person name="Shamseldin A."/>
            <person name="Moawad H."/>
            <person name="Abd El-Rahim W.M."/>
            <person name="Sadowsky M.J."/>
        </authorList>
    </citation>
    <scope>NUCLEOTIDE SEQUENCE [LARGE SCALE GENOMIC DNA]</scope>
    <source>
        <strain evidence="2">JAM AC0309</strain>
    </source>
</reference>
<dbReference type="KEGG" id="malk:MalAC0309_0994"/>
<dbReference type="SUPFAM" id="SSF88659">
    <property type="entry name" value="Sigma3 and sigma4 domains of RNA polymerase sigma factors"/>
    <property type="match status" value="1"/>
</dbReference>
<dbReference type="OrthoDB" id="5116917at2"/>